<dbReference type="Pfam" id="PF03061">
    <property type="entry name" value="4HBT"/>
    <property type="match status" value="1"/>
</dbReference>
<gene>
    <name evidence="4" type="ORF">SAMN04244550_00946</name>
</gene>
<sequence length="163" mass="17105">MTEPKYAAGPADFLTLAEVQAMTGLEFMQAMLAGQVPTTTFARGCNYRVTRVEPGLVEVTGTPGHEHTNAFGGVHGGWYGVLLDTALTCAVITGLKRGQYQTTTEYKVNMLRAIPPGTEVRAIGRVEHVGRSTGVARGEIVGVVDGKTYALGTATCLIMGGSG</sequence>
<dbReference type="PANTHER" id="PTHR21660">
    <property type="entry name" value="THIOESTERASE SUPERFAMILY MEMBER-RELATED"/>
    <property type="match status" value="1"/>
</dbReference>
<reference evidence="4 5" key="1">
    <citation type="submission" date="2016-10" db="EMBL/GenBank/DDBJ databases">
        <authorList>
            <person name="de Groot N.N."/>
        </authorList>
    </citation>
    <scope>NUCLEOTIDE SEQUENCE [LARGE SCALE GENOMIC DNA]</scope>
    <source>
        <strain evidence="5">DSM 938 / 37b4</strain>
    </source>
</reference>
<dbReference type="OrthoDB" id="9813282at2"/>
<dbReference type="InterPro" id="IPR039298">
    <property type="entry name" value="ACOT13"/>
</dbReference>
<dbReference type="InterPro" id="IPR006683">
    <property type="entry name" value="Thioestr_dom"/>
</dbReference>
<dbReference type="InterPro" id="IPR029069">
    <property type="entry name" value="HotDog_dom_sf"/>
</dbReference>
<evidence type="ECO:0000313" key="4">
    <source>
        <dbReference type="EMBL" id="SDE73867.1"/>
    </source>
</evidence>
<comment type="similarity">
    <text evidence="1">Belongs to the thioesterase PaaI family.</text>
</comment>
<name>A0A1G7FDD7_RHOCA</name>
<dbReference type="NCBIfam" id="TIGR00369">
    <property type="entry name" value="unchar_dom_1"/>
    <property type="match status" value="1"/>
</dbReference>
<dbReference type="InterPro" id="IPR003736">
    <property type="entry name" value="PAAI_dom"/>
</dbReference>
<dbReference type="AlphaFoldDB" id="A0A1G7FDD7"/>
<accession>A0A1G7FDD7</accession>
<evidence type="ECO:0000256" key="1">
    <source>
        <dbReference type="ARBA" id="ARBA00008324"/>
    </source>
</evidence>
<evidence type="ECO:0000256" key="2">
    <source>
        <dbReference type="ARBA" id="ARBA00022801"/>
    </source>
</evidence>
<dbReference type="SUPFAM" id="SSF54637">
    <property type="entry name" value="Thioesterase/thiol ester dehydrase-isomerase"/>
    <property type="match status" value="1"/>
</dbReference>
<dbReference type="Proteomes" id="UP000183812">
    <property type="component" value="Unassembled WGS sequence"/>
</dbReference>
<evidence type="ECO:0000313" key="5">
    <source>
        <dbReference type="Proteomes" id="UP000183812"/>
    </source>
</evidence>
<feature type="domain" description="Thioesterase" evidence="3">
    <location>
        <begin position="71"/>
        <end position="141"/>
    </location>
</feature>
<dbReference type="EMBL" id="FNAY01000003">
    <property type="protein sequence ID" value="SDE73867.1"/>
    <property type="molecule type" value="Genomic_DNA"/>
</dbReference>
<keyword evidence="2" id="KW-0378">Hydrolase</keyword>
<dbReference type="Gene3D" id="3.10.129.10">
    <property type="entry name" value="Hotdog Thioesterase"/>
    <property type="match status" value="1"/>
</dbReference>
<proteinExistence type="inferred from homology"/>
<organism evidence="4 5">
    <name type="scientific">Rhodobacter capsulatus</name>
    <name type="common">Rhodopseudomonas capsulata</name>
    <dbReference type="NCBI Taxonomy" id="1061"/>
    <lineage>
        <taxon>Bacteria</taxon>
        <taxon>Pseudomonadati</taxon>
        <taxon>Pseudomonadota</taxon>
        <taxon>Alphaproteobacteria</taxon>
        <taxon>Rhodobacterales</taxon>
        <taxon>Rhodobacter group</taxon>
        <taxon>Rhodobacter</taxon>
    </lineage>
</organism>
<evidence type="ECO:0000259" key="3">
    <source>
        <dbReference type="Pfam" id="PF03061"/>
    </source>
</evidence>
<dbReference type="RefSeq" id="WP_074553120.1">
    <property type="nucleotide sequence ID" value="NZ_CP119563.1"/>
</dbReference>
<dbReference type="CDD" id="cd03443">
    <property type="entry name" value="PaaI_thioesterase"/>
    <property type="match status" value="1"/>
</dbReference>
<dbReference type="PANTHER" id="PTHR21660:SF1">
    <property type="entry name" value="ACYL-COENZYME A THIOESTERASE 13"/>
    <property type="match status" value="1"/>
</dbReference>
<dbReference type="GO" id="GO:0047617">
    <property type="term" value="F:fatty acyl-CoA hydrolase activity"/>
    <property type="evidence" value="ECO:0007669"/>
    <property type="project" value="InterPro"/>
</dbReference>
<protein>
    <submittedName>
        <fullName evidence="4">Uncharacterized domain 1-containing protein</fullName>
    </submittedName>
</protein>